<dbReference type="EMBL" id="RBID01000013">
    <property type="protein sequence ID" value="RKQ60191.1"/>
    <property type="molecule type" value="Genomic_DNA"/>
</dbReference>
<name>A0A495BH58_VOGIN</name>
<feature type="domain" description="EfeO-type cupredoxin-like" evidence="3">
    <location>
        <begin position="9"/>
        <end position="108"/>
    </location>
</feature>
<dbReference type="RefSeq" id="WP_120810301.1">
    <property type="nucleotide sequence ID" value="NZ_JAQQLA010000004.1"/>
</dbReference>
<keyword evidence="2" id="KW-0732">Signal</keyword>
<evidence type="ECO:0000256" key="2">
    <source>
        <dbReference type="SAM" id="SignalP"/>
    </source>
</evidence>
<dbReference type="Pfam" id="PF13473">
    <property type="entry name" value="Cupredoxin_1"/>
    <property type="match status" value="1"/>
</dbReference>
<dbReference type="InterPro" id="IPR008972">
    <property type="entry name" value="Cupredoxin"/>
</dbReference>
<evidence type="ECO:0000313" key="4">
    <source>
        <dbReference type="EMBL" id="RKQ60191.1"/>
    </source>
</evidence>
<proteinExistence type="predicted"/>
<comment type="subcellular location">
    <subcellularLocation>
        <location evidence="1">Cell outer membrane</location>
        <topology evidence="1">Lipid-anchor</topology>
    </subcellularLocation>
</comment>
<accession>A0A495BH58</accession>
<evidence type="ECO:0000256" key="1">
    <source>
        <dbReference type="ARBA" id="ARBA00004459"/>
    </source>
</evidence>
<organism evidence="4 5">
    <name type="scientific">Vogesella indigofera</name>
    <name type="common">Pseudomonas indigofera</name>
    <dbReference type="NCBI Taxonomy" id="45465"/>
    <lineage>
        <taxon>Bacteria</taxon>
        <taxon>Pseudomonadati</taxon>
        <taxon>Pseudomonadota</taxon>
        <taxon>Betaproteobacteria</taxon>
        <taxon>Neisseriales</taxon>
        <taxon>Chromobacteriaceae</taxon>
        <taxon>Vogesella</taxon>
    </lineage>
</organism>
<dbReference type="AlphaFoldDB" id="A0A495BH58"/>
<dbReference type="Proteomes" id="UP000279384">
    <property type="component" value="Unassembled WGS sequence"/>
</dbReference>
<dbReference type="Gene3D" id="2.60.40.420">
    <property type="entry name" value="Cupredoxins - blue copper proteins"/>
    <property type="match status" value="1"/>
</dbReference>
<sequence>MRARHILPLLALLLAGTAHAEELPVFRLELNDGQLKPARLLVPAGKRFKIEIFNRGKTPVEFESLQLRKEKVLAPGAQSFVVFNPLSAGEYKFFDEFHMATAQGVLVVK</sequence>
<dbReference type="GO" id="GO:0009279">
    <property type="term" value="C:cell outer membrane"/>
    <property type="evidence" value="ECO:0007669"/>
    <property type="project" value="UniProtKB-SubCell"/>
</dbReference>
<evidence type="ECO:0000313" key="5">
    <source>
        <dbReference type="Proteomes" id="UP000279384"/>
    </source>
</evidence>
<feature type="chain" id="PRO_5019766859" description="EfeO-type cupredoxin-like domain-containing protein" evidence="2">
    <location>
        <begin position="21"/>
        <end position="109"/>
    </location>
</feature>
<gene>
    <name evidence="4" type="ORF">C8E02_1535</name>
</gene>
<evidence type="ECO:0000259" key="3">
    <source>
        <dbReference type="Pfam" id="PF13473"/>
    </source>
</evidence>
<dbReference type="InterPro" id="IPR028096">
    <property type="entry name" value="EfeO_Cupredoxin"/>
</dbReference>
<reference evidence="4 5" key="1">
    <citation type="submission" date="2018-10" db="EMBL/GenBank/DDBJ databases">
        <title>Genomic Encyclopedia of Type Strains, Phase IV (KMG-IV): sequencing the most valuable type-strain genomes for metagenomic binning, comparative biology and taxonomic classification.</title>
        <authorList>
            <person name="Goeker M."/>
        </authorList>
    </citation>
    <scope>NUCLEOTIDE SEQUENCE [LARGE SCALE GENOMIC DNA]</scope>
    <source>
        <strain evidence="4 5">DSM 3303</strain>
    </source>
</reference>
<protein>
    <recommendedName>
        <fullName evidence="3">EfeO-type cupredoxin-like domain-containing protein</fullName>
    </recommendedName>
</protein>
<dbReference type="SUPFAM" id="SSF49503">
    <property type="entry name" value="Cupredoxins"/>
    <property type="match status" value="1"/>
</dbReference>
<comment type="caution">
    <text evidence="4">The sequence shown here is derived from an EMBL/GenBank/DDBJ whole genome shotgun (WGS) entry which is preliminary data.</text>
</comment>
<feature type="signal peptide" evidence="2">
    <location>
        <begin position="1"/>
        <end position="20"/>
    </location>
</feature>